<sequence length="675" mass="75840">MHEELRIRNGSLNEQRVANINKKGNSVFFTQECSCNNSENCFALASPHASFTSMASFALSSSTSNSIQPIGNTSPHKCEQRCNAGNEHLKKHCYIPSTSLSSTSVSLGETSKLAISSGTSNGKYSIINKQINCNISTIINNNLTGNPEKNVQNTTLKVENGRYTSNTVSSSNKSHTNGVCYSNINAFSQEENDKLIMQQSRNIDISNVNTLNHPKVTTYECENTYSRCSSGMLNGNEKDIVNSSNTNPNPATNSFSAISKISKPSILGNKGQMVSKNYSLVYKRLYDCLGPVMFPIAPLKGIKHPRGELKLWPTSYDRVISQNSSKRKVHRSLWIPPKSYEHAYVNDLNSTETISAYPMALKFVEDGNARDGRSIKREIECHLYIYQRLSQLQQDQGYDNLEDAWPCAELIGYYLDKKNPGNSVLVTRKLSGPDFFDIIRSEHSSSANSVYSKCQALYEYNKLQWCTLALTRIAQYSALGIRHNDIKPDNIVLDFYYNSTNNERHLDVKIIDLGTASMHSAKDFTGGTSWYESPEQKMLEYYTKKSRDLKSAKTVEIGLSSDSWGAGISIAEVLMGRRVVDSMKSPYGPGPLEFKGKDGWLIEPQEWIEFAKMALGFDNSNCPYKYKICEEAAKYVFNMLVQVNSNKRANIKDVIQRMDYYTQKAYQAVKQKHQT</sequence>
<dbReference type="AlphaFoldDB" id="A0A0S4TDK0"/>
<organism evidence="2">
    <name type="scientific">Cryptosporidium hominis</name>
    <dbReference type="NCBI Taxonomy" id="237895"/>
    <lineage>
        <taxon>Eukaryota</taxon>
        <taxon>Sar</taxon>
        <taxon>Alveolata</taxon>
        <taxon>Apicomplexa</taxon>
        <taxon>Conoidasida</taxon>
        <taxon>Coccidia</taxon>
        <taxon>Eucoccidiorida</taxon>
        <taxon>Eimeriorina</taxon>
        <taxon>Cryptosporidiidae</taxon>
        <taxon>Cryptosporidium</taxon>
    </lineage>
</organism>
<dbReference type="EMBL" id="LN877949">
    <property type="protein sequence ID" value="CUV05261.1"/>
    <property type="molecule type" value="Genomic_DNA"/>
</dbReference>
<dbReference type="PROSITE" id="PS50011">
    <property type="entry name" value="PROTEIN_KINASE_DOM"/>
    <property type="match status" value="1"/>
</dbReference>
<gene>
    <name evidence="2" type="ORF">CHUDEA3_3180</name>
</gene>
<protein>
    <recommendedName>
        <fullName evidence="1">Protein kinase domain-containing protein</fullName>
    </recommendedName>
</protein>
<dbReference type="VEuPathDB" id="CryptoDB:GY17_00002547"/>
<dbReference type="GO" id="GO:0004672">
    <property type="term" value="F:protein kinase activity"/>
    <property type="evidence" value="ECO:0007669"/>
    <property type="project" value="InterPro"/>
</dbReference>
<dbReference type="SMART" id="SM00220">
    <property type="entry name" value="S_TKc"/>
    <property type="match status" value="1"/>
</dbReference>
<dbReference type="Pfam" id="PF00069">
    <property type="entry name" value="Pkinase"/>
    <property type="match status" value="1"/>
</dbReference>
<dbReference type="SUPFAM" id="SSF56112">
    <property type="entry name" value="Protein kinase-like (PK-like)"/>
    <property type="match status" value="1"/>
</dbReference>
<reference evidence="2" key="1">
    <citation type="submission" date="2015-08" db="EMBL/GenBank/DDBJ databases">
        <authorList>
            <person name="Babu N.S."/>
            <person name="Beckwith C.J."/>
            <person name="Beseler K.G."/>
            <person name="Brison A."/>
            <person name="Carone J.V."/>
            <person name="Caskin T.P."/>
            <person name="Diamond M."/>
            <person name="Durham M.E."/>
            <person name="Foxe J.M."/>
            <person name="Go M."/>
            <person name="Henderson B.A."/>
            <person name="Jones I.B."/>
            <person name="McGettigan J.A."/>
            <person name="Micheletti S.J."/>
            <person name="Nasrallah M.E."/>
            <person name="Ortiz D."/>
            <person name="Piller C.R."/>
            <person name="Privatt S.R."/>
            <person name="Schneider S.L."/>
            <person name="Sharp S."/>
            <person name="Smith T.C."/>
            <person name="Stanton J.D."/>
            <person name="Ullery H.E."/>
            <person name="Wilson R.J."/>
            <person name="Serrano M.G."/>
            <person name="Buck G."/>
            <person name="Lee V."/>
            <person name="Wang Y."/>
            <person name="Carvalho R."/>
            <person name="Voegtly L."/>
            <person name="Shi R."/>
            <person name="Duckworth R."/>
            <person name="Johnson A."/>
            <person name="Loviza R."/>
            <person name="Walstead R."/>
            <person name="Shah Z."/>
            <person name="Kiflezghi M."/>
            <person name="Wade K."/>
            <person name="Ball S.L."/>
            <person name="Bradley K.W."/>
            <person name="Asai D.J."/>
            <person name="Bowman C.A."/>
            <person name="Russell D.A."/>
            <person name="Pope W.H."/>
            <person name="Jacobs-Sera D."/>
            <person name="Hendrix R.W."/>
            <person name="Hatfull G.F."/>
        </authorList>
    </citation>
    <scope>NUCLEOTIDE SEQUENCE [LARGE SCALE GENOMIC DNA]</scope>
</reference>
<dbReference type="VEuPathDB" id="CryptoDB:CHUDEA3_3180"/>
<dbReference type="Proteomes" id="UP000199752">
    <property type="component" value="Chromosome 3"/>
</dbReference>
<dbReference type="GO" id="GO:0005524">
    <property type="term" value="F:ATP binding"/>
    <property type="evidence" value="ECO:0007669"/>
    <property type="project" value="InterPro"/>
</dbReference>
<dbReference type="VEuPathDB" id="CryptoDB:Chro.30360"/>
<evidence type="ECO:0000313" key="2">
    <source>
        <dbReference type="EMBL" id="CUV05261.1"/>
    </source>
</evidence>
<dbReference type="InterPro" id="IPR000719">
    <property type="entry name" value="Prot_kinase_dom"/>
</dbReference>
<dbReference type="VEuPathDB" id="CryptoDB:ChTU502y2012_401g0095"/>
<accession>A0A0S4TDK0</accession>
<dbReference type="InterPro" id="IPR008271">
    <property type="entry name" value="Ser/Thr_kinase_AS"/>
</dbReference>
<name>A0A0S4TDK0_CRYHO</name>
<proteinExistence type="predicted"/>
<dbReference type="PROSITE" id="PS00108">
    <property type="entry name" value="PROTEIN_KINASE_ST"/>
    <property type="match status" value="1"/>
</dbReference>
<dbReference type="InterPro" id="IPR011009">
    <property type="entry name" value="Kinase-like_dom_sf"/>
</dbReference>
<evidence type="ECO:0000259" key="1">
    <source>
        <dbReference type="PROSITE" id="PS50011"/>
    </source>
</evidence>
<feature type="domain" description="Protein kinase" evidence="1">
    <location>
        <begin position="329"/>
        <end position="661"/>
    </location>
</feature>
<dbReference type="Gene3D" id="1.10.510.10">
    <property type="entry name" value="Transferase(Phosphotransferase) domain 1"/>
    <property type="match status" value="1"/>
</dbReference>
<dbReference type="OrthoDB" id="338859at2759"/>